<comment type="similarity">
    <text evidence="1 4">Belongs to the glycosyl hydrolase 1 family.</text>
</comment>
<accession>A0A0R2ITT9</accession>
<dbReference type="GO" id="GO:0005829">
    <property type="term" value="C:cytosol"/>
    <property type="evidence" value="ECO:0007669"/>
    <property type="project" value="TreeGrafter"/>
</dbReference>
<protein>
    <submittedName>
        <fullName evidence="5">Aryl-phospho-beta-d-glucosidase</fullName>
    </submittedName>
</protein>
<organism evidence="5 6">
    <name type="scientific">Pediococcus cellicola</name>
    <dbReference type="NCBI Taxonomy" id="319652"/>
    <lineage>
        <taxon>Bacteria</taxon>
        <taxon>Bacillati</taxon>
        <taxon>Bacillota</taxon>
        <taxon>Bacilli</taxon>
        <taxon>Lactobacillales</taxon>
        <taxon>Lactobacillaceae</taxon>
        <taxon>Pediococcus</taxon>
    </lineage>
</organism>
<sequence length="456" mass="52003">MMTKDNFRWGVSSSAFQIEGASKSDGKGPSTLDKRLVKSGIADTSVASDFYHHWHEDIKLLELLGVTSFRMSISWSRIFPSGVGSPNKAGVDFYDQVIDDLLMHNIEPVITINHFDMPYALINKFNGWLSRDSVSAFTNYAKFLFVHYGNRVKTWLTINEPLMLMYNPAFNGSRYNNPKRSTKSNFQILHHILLAEKNAMRLCHELVIDGEIGPVAAFENVYPTSSNPNDVDAALTAESILSYWALDVAIKGKYPGITYNELTKINLAPKVSAADDVIFKSAYPDFIAYNYYSSIRVSAHHQSDNTVIPFFDSPLFSVDMGTERKTDKWSAMEADPIGMGISARKLYERYHLPLMITENGYADTEIPNQNGEIQDDQRIEYLSAHISICKKLVDEGIPLKGYFIWSFLDSLSGREGFSKRYGLVYVNRTDTDIRDLRRIPKKSFYWYRNLIREWKA</sequence>
<proteinExistence type="inferred from homology"/>
<keyword evidence="3" id="KW-0326">Glycosidase</keyword>
<dbReference type="OrthoDB" id="2339329at2"/>
<dbReference type="PRINTS" id="PR00131">
    <property type="entry name" value="GLHYDRLASE1"/>
</dbReference>
<dbReference type="FunFam" id="3.20.20.80:FF:000004">
    <property type="entry name" value="Beta-glucosidase 6-phospho-beta-glucosidase"/>
    <property type="match status" value="1"/>
</dbReference>
<name>A0A0R2ITT9_9LACO</name>
<dbReference type="RefSeq" id="WP_057751097.1">
    <property type="nucleotide sequence ID" value="NZ_BJVH01000005.1"/>
</dbReference>
<comment type="caution">
    <text evidence="5">The sequence shown here is derived from an EMBL/GenBank/DDBJ whole genome shotgun (WGS) entry which is preliminary data.</text>
</comment>
<dbReference type="SUPFAM" id="SSF51445">
    <property type="entry name" value="(Trans)glycosidases"/>
    <property type="match status" value="1"/>
</dbReference>
<dbReference type="STRING" id="319652.IV80_GL001543"/>
<dbReference type="InterPro" id="IPR033132">
    <property type="entry name" value="GH_1_N_CS"/>
</dbReference>
<dbReference type="AlphaFoldDB" id="A0A0R2ITT9"/>
<dbReference type="GO" id="GO:0016052">
    <property type="term" value="P:carbohydrate catabolic process"/>
    <property type="evidence" value="ECO:0007669"/>
    <property type="project" value="TreeGrafter"/>
</dbReference>
<dbReference type="Proteomes" id="UP000051568">
    <property type="component" value="Unassembled WGS sequence"/>
</dbReference>
<keyword evidence="6" id="KW-1185">Reference proteome</keyword>
<keyword evidence="2" id="KW-0378">Hydrolase</keyword>
<dbReference type="GO" id="GO:0008422">
    <property type="term" value="F:beta-glucosidase activity"/>
    <property type="evidence" value="ECO:0007669"/>
    <property type="project" value="TreeGrafter"/>
</dbReference>
<dbReference type="PATRIC" id="fig|319652.3.peg.1563"/>
<dbReference type="EMBL" id="JQBR01000005">
    <property type="protein sequence ID" value="KRN66293.1"/>
    <property type="molecule type" value="Genomic_DNA"/>
</dbReference>
<evidence type="ECO:0000256" key="1">
    <source>
        <dbReference type="ARBA" id="ARBA00010838"/>
    </source>
</evidence>
<dbReference type="InterPro" id="IPR017853">
    <property type="entry name" value="GH"/>
</dbReference>
<dbReference type="Pfam" id="PF00232">
    <property type="entry name" value="Glyco_hydro_1"/>
    <property type="match status" value="1"/>
</dbReference>
<evidence type="ECO:0000256" key="2">
    <source>
        <dbReference type="ARBA" id="ARBA00022801"/>
    </source>
</evidence>
<evidence type="ECO:0000256" key="3">
    <source>
        <dbReference type="ARBA" id="ARBA00023295"/>
    </source>
</evidence>
<dbReference type="InterPro" id="IPR001360">
    <property type="entry name" value="Glyco_hydro_1"/>
</dbReference>
<reference evidence="5 6" key="1">
    <citation type="journal article" date="2015" name="Genome Announc.">
        <title>Expanding the biotechnology potential of lactobacilli through comparative genomics of 213 strains and associated genera.</title>
        <authorList>
            <person name="Sun Z."/>
            <person name="Harris H.M."/>
            <person name="McCann A."/>
            <person name="Guo C."/>
            <person name="Argimon S."/>
            <person name="Zhang W."/>
            <person name="Yang X."/>
            <person name="Jeffery I.B."/>
            <person name="Cooney J.C."/>
            <person name="Kagawa T.F."/>
            <person name="Liu W."/>
            <person name="Song Y."/>
            <person name="Salvetti E."/>
            <person name="Wrobel A."/>
            <person name="Rasinkangas P."/>
            <person name="Parkhill J."/>
            <person name="Rea M.C."/>
            <person name="O'Sullivan O."/>
            <person name="Ritari J."/>
            <person name="Douillard F.P."/>
            <person name="Paul Ross R."/>
            <person name="Yang R."/>
            <person name="Briner A.E."/>
            <person name="Felis G.E."/>
            <person name="de Vos W.M."/>
            <person name="Barrangou R."/>
            <person name="Klaenhammer T.R."/>
            <person name="Caufield P.W."/>
            <person name="Cui Y."/>
            <person name="Zhang H."/>
            <person name="O'Toole P.W."/>
        </authorList>
    </citation>
    <scope>NUCLEOTIDE SEQUENCE [LARGE SCALE GENOMIC DNA]</scope>
    <source>
        <strain evidence="5 6">DSM 17757</strain>
    </source>
</reference>
<dbReference type="PROSITE" id="PS00653">
    <property type="entry name" value="GLYCOSYL_HYDROL_F1_2"/>
    <property type="match status" value="1"/>
</dbReference>
<dbReference type="Gene3D" id="3.20.20.80">
    <property type="entry name" value="Glycosidases"/>
    <property type="match status" value="1"/>
</dbReference>
<evidence type="ECO:0000313" key="6">
    <source>
        <dbReference type="Proteomes" id="UP000051568"/>
    </source>
</evidence>
<dbReference type="PANTHER" id="PTHR10353:SF122">
    <property type="entry name" value="6-PHOSPHO-BETA-GLUCOSIDASE ASCB-RELATED"/>
    <property type="match status" value="1"/>
</dbReference>
<gene>
    <name evidence="5" type="ORF">IV80_GL001543</name>
</gene>
<dbReference type="PANTHER" id="PTHR10353">
    <property type="entry name" value="GLYCOSYL HYDROLASE"/>
    <property type="match status" value="1"/>
</dbReference>
<evidence type="ECO:0000313" key="5">
    <source>
        <dbReference type="EMBL" id="KRN66293.1"/>
    </source>
</evidence>
<evidence type="ECO:0000256" key="4">
    <source>
        <dbReference type="RuleBase" id="RU003690"/>
    </source>
</evidence>